<sequence length="287" mass="29764">MAEAGGNKDSPASAPASGGAEDLAAPAVATEGTEAAQTLEATLQSVDPSVAAVLGAESPARSAPRTARSRGRFSVAAQEEEEDEEDEEEEEEEEGGSDLNPALLNGAICMGKGLGAAVSGAVMGGIWGVGSGLFKREGFKVALGEGGKSAKTFALLGGVHSAMACSLESLRGGRERWHAGVSGCATGLVVGADGGLQSALQSCTGFGVFSYLIENLQPSATAAPLPTSQLAHRRFSTRQVDRLAHSNFPHTPAFLEPVVRPVRSFHTRLKKAESRRVKEAIRRELRK</sequence>
<protein>
    <recommendedName>
        <fullName evidence="8">Mitochondrial import inner membrane translocase subunit TIM22</fullName>
    </recommendedName>
</protein>
<keyword evidence="7" id="KW-1185">Reference proteome</keyword>
<feature type="compositionally biased region" description="Low complexity" evidence="5">
    <location>
        <begin position="10"/>
        <end position="20"/>
    </location>
</feature>
<dbReference type="Pfam" id="PF02466">
    <property type="entry name" value="Tim17"/>
    <property type="match status" value="1"/>
</dbReference>
<dbReference type="EMBL" id="DF237384">
    <property type="protein sequence ID" value="GAQ88517.1"/>
    <property type="molecule type" value="Genomic_DNA"/>
</dbReference>
<proteinExistence type="predicted"/>
<evidence type="ECO:0008006" key="8">
    <source>
        <dbReference type="Google" id="ProtNLM"/>
    </source>
</evidence>
<dbReference type="InterPro" id="IPR039175">
    <property type="entry name" value="TIM22"/>
</dbReference>
<organism evidence="6 7">
    <name type="scientific">Klebsormidium nitens</name>
    <name type="common">Green alga</name>
    <name type="synonym">Ulothrix nitens</name>
    <dbReference type="NCBI Taxonomy" id="105231"/>
    <lineage>
        <taxon>Eukaryota</taxon>
        <taxon>Viridiplantae</taxon>
        <taxon>Streptophyta</taxon>
        <taxon>Klebsormidiophyceae</taxon>
        <taxon>Klebsormidiales</taxon>
        <taxon>Klebsormidiaceae</taxon>
        <taxon>Klebsormidium</taxon>
    </lineage>
</organism>
<dbReference type="STRING" id="105231.A0A1Y1IIN9"/>
<name>A0A1Y1IIN9_KLENI</name>
<keyword evidence="3" id="KW-1133">Transmembrane helix</keyword>
<evidence type="ECO:0000256" key="5">
    <source>
        <dbReference type="SAM" id="MobiDB-lite"/>
    </source>
</evidence>
<dbReference type="PANTHER" id="PTHR14110">
    <property type="entry name" value="MITOCHONDRIAL IMPORT INNER MEMBRANE TRANSLOCASE SUBUNIT TIM22"/>
    <property type="match status" value="1"/>
</dbReference>
<feature type="region of interest" description="Disordered" evidence="5">
    <location>
        <begin position="1"/>
        <end position="35"/>
    </location>
</feature>
<dbReference type="Proteomes" id="UP000054558">
    <property type="component" value="Unassembled WGS sequence"/>
</dbReference>
<evidence type="ECO:0000256" key="3">
    <source>
        <dbReference type="ARBA" id="ARBA00022989"/>
    </source>
</evidence>
<evidence type="ECO:0000256" key="2">
    <source>
        <dbReference type="ARBA" id="ARBA00022692"/>
    </source>
</evidence>
<feature type="compositionally biased region" description="Acidic residues" evidence="5">
    <location>
        <begin position="78"/>
        <end position="96"/>
    </location>
</feature>
<dbReference type="AlphaFoldDB" id="A0A1Y1IIN9"/>
<evidence type="ECO:0000313" key="6">
    <source>
        <dbReference type="EMBL" id="GAQ88517.1"/>
    </source>
</evidence>
<gene>
    <name evidence="6" type="ORF">KFL_004350070</name>
</gene>
<accession>A0A1Y1IIN9</accession>
<evidence type="ECO:0000256" key="1">
    <source>
        <dbReference type="ARBA" id="ARBA00004141"/>
    </source>
</evidence>
<dbReference type="GO" id="GO:0008320">
    <property type="term" value="F:protein transmembrane transporter activity"/>
    <property type="evidence" value="ECO:0000318"/>
    <property type="project" value="GO_Central"/>
</dbReference>
<feature type="region of interest" description="Disordered" evidence="5">
    <location>
        <begin position="55"/>
        <end position="101"/>
    </location>
</feature>
<dbReference type="OrthoDB" id="1913277at2759"/>
<keyword evidence="2" id="KW-0812">Transmembrane</keyword>
<evidence type="ECO:0000256" key="4">
    <source>
        <dbReference type="ARBA" id="ARBA00023136"/>
    </source>
</evidence>
<dbReference type="GO" id="GO:0042721">
    <property type="term" value="C:TIM22 mitochondrial import inner membrane insertion complex"/>
    <property type="evidence" value="ECO:0000318"/>
    <property type="project" value="GO_Central"/>
</dbReference>
<evidence type="ECO:0000313" key="7">
    <source>
        <dbReference type="Proteomes" id="UP000054558"/>
    </source>
</evidence>
<dbReference type="GO" id="GO:0045039">
    <property type="term" value="P:protein insertion into mitochondrial inner membrane"/>
    <property type="evidence" value="ECO:0000318"/>
    <property type="project" value="GO_Central"/>
</dbReference>
<dbReference type="PANTHER" id="PTHR14110:SF1">
    <property type="entry name" value="CHLOROPLASTIC IMPORT INNER MEMBRANE TRANSLOCASE SUBUNIT TIM22-2-RELATED"/>
    <property type="match status" value="1"/>
</dbReference>
<comment type="subcellular location">
    <subcellularLocation>
        <location evidence="1">Membrane</location>
        <topology evidence="1">Multi-pass membrane protein</topology>
    </subcellularLocation>
</comment>
<keyword evidence="4" id="KW-0472">Membrane</keyword>
<reference evidence="6 7" key="1">
    <citation type="journal article" date="2014" name="Nat. Commun.">
        <title>Klebsormidium flaccidum genome reveals primary factors for plant terrestrial adaptation.</title>
        <authorList>
            <person name="Hori K."/>
            <person name="Maruyama F."/>
            <person name="Fujisawa T."/>
            <person name="Togashi T."/>
            <person name="Yamamoto N."/>
            <person name="Seo M."/>
            <person name="Sato S."/>
            <person name="Yamada T."/>
            <person name="Mori H."/>
            <person name="Tajima N."/>
            <person name="Moriyama T."/>
            <person name="Ikeuchi M."/>
            <person name="Watanabe M."/>
            <person name="Wada H."/>
            <person name="Kobayashi K."/>
            <person name="Saito M."/>
            <person name="Masuda T."/>
            <person name="Sasaki-Sekimoto Y."/>
            <person name="Mashiguchi K."/>
            <person name="Awai K."/>
            <person name="Shimojima M."/>
            <person name="Masuda S."/>
            <person name="Iwai M."/>
            <person name="Nobusawa T."/>
            <person name="Narise T."/>
            <person name="Kondo S."/>
            <person name="Saito H."/>
            <person name="Sato R."/>
            <person name="Murakawa M."/>
            <person name="Ihara Y."/>
            <person name="Oshima-Yamada Y."/>
            <person name="Ohtaka K."/>
            <person name="Satoh M."/>
            <person name="Sonobe K."/>
            <person name="Ishii M."/>
            <person name="Ohtani R."/>
            <person name="Kanamori-Sato M."/>
            <person name="Honoki R."/>
            <person name="Miyazaki D."/>
            <person name="Mochizuki H."/>
            <person name="Umetsu J."/>
            <person name="Higashi K."/>
            <person name="Shibata D."/>
            <person name="Kamiya Y."/>
            <person name="Sato N."/>
            <person name="Nakamura Y."/>
            <person name="Tabata S."/>
            <person name="Ida S."/>
            <person name="Kurokawa K."/>
            <person name="Ohta H."/>
        </authorList>
    </citation>
    <scope>NUCLEOTIDE SEQUENCE [LARGE SCALE GENOMIC DNA]</scope>
    <source>
        <strain evidence="6 7">NIES-2285</strain>
    </source>
</reference>
<dbReference type="GO" id="GO:0030943">
    <property type="term" value="F:mitochondrion targeting sequence binding"/>
    <property type="evidence" value="ECO:0000318"/>
    <property type="project" value="GO_Central"/>
</dbReference>